<keyword evidence="10" id="KW-0175">Coiled coil</keyword>
<evidence type="ECO:0000256" key="2">
    <source>
        <dbReference type="ARBA" id="ARBA00005712"/>
    </source>
</evidence>
<comment type="function">
    <text evidence="8">Produces ATP from ADP in the presence of a proton gradient across the membrane.</text>
</comment>
<comment type="caution">
    <text evidence="13">The sequence shown here is derived from an EMBL/GenBank/DDBJ whole genome shotgun (WGS) entry which is preliminary data.</text>
</comment>
<dbReference type="GO" id="GO:0045259">
    <property type="term" value="C:proton-transporting ATP synthase complex"/>
    <property type="evidence" value="ECO:0007669"/>
    <property type="project" value="UniProtKB-KW"/>
</dbReference>
<dbReference type="GO" id="GO:0005886">
    <property type="term" value="C:plasma membrane"/>
    <property type="evidence" value="ECO:0007669"/>
    <property type="project" value="UniProtKB-SubCell"/>
</dbReference>
<dbReference type="GO" id="GO:0005524">
    <property type="term" value="F:ATP binding"/>
    <property type="evidence" value="ECO:0007669"/>
    <property type="project" value="UniProtKB-UniRule"/>
</dbReference>
<organism evidence="13 14">
    <name type="scientific">Candidatus Kuenenbacteria bacterium HGW-Kuenenbacteria-1</name>
    <dbReference type="NCBI Taxonomy" id="2013812"/>
    <lineage>
        <taxon>Bacteria</taxon>
        <taxon>Candidatus Kueneniibacteriota</taxon>
    </lineage>
</organism>
<proteinExistence type="inferred from homology"/>
<dbReference type="Proteomes" id="UP000233414">
    <property type="component" value="Unassembled WGS sequence"/>
</dbReference>
<dbReference type="SUPFAM" id="SSF46604">
    <property type="entry name" value="Epsilon subunit of F1F0-ATP synthase C-terminal domain"/>
    <property type="match status" value="1"/>
</dbReference>
<evidence type="ECO:0000259" key="12">
    <source>
        <dbReference type="Pfam" id="PF02823"/>
    </source>
</evidence>
<dbReference type="InterPro" id="IPR036771">
    <property type="entry name" value="ATPsynth_dsu/esu_N"/>
</dbReference>
<keyword evidence="7 8" id="KW-0066">ATP synthesis</keyword>
<keyword evidence="5 8" id="KW-0472">Membrane</keyword>
<dbReference type="SUPFAM" id="SSF51344">
    <property type="entry name" value="Epsilon subunit of F1F0-ATP synthase N-terminal domain"/>
    <property type="match status" value="1"/>
</dbReference>
<evidence type="ECO:0000259" key="11">
    <source>
        <dbReference type="Pfam" id="PF00401"/>
    </source>
</evidence>
<evidence type="ECO:0000256" key="5">
    <source>
        <dbReference type="ARBA" id="ARBA00023136"/>
    </source>
</evidence>
<feature type="domain" description="ATP synthase epsilon subunit C-terminal" evidence="11">
    <location>
        <begin position="87"/>
        <end position="132"/>
    </location>
</feature>
<dbReference type="AlphaFoldDB" id="A0A2N1UNQ4"/>
<protein>
    <recommendedName>
        <fullName evidence="8">ATP synthase epsilon chain</fullName>
    </recommendedName>
    <alternativeName>
        <fullName evidence="8">ATP synthase F1 sector epsilon subunit</fullName>
    </alternativeName>
    <alternativeName>
        <fullName evidence="8">F-ATPase epsilon subunit</fullName>
    </alternativeName>
</protein>
<dbReference type="NCBIfam" id="TIGR01216">
    <property type="entry name" value="ATP_synt_epsi"/>
    <property type="match status" value="1"/>
</dbReference>
<keyword evidence="3 8" id="KW-0813">Transport</keyword>
<dbReference type="HAMAP" id="MF_00530">
    <property type="entry name" value="ATP_synth_epsil_bac"/>
    <property type="match status" value="1"/>
</dbReference>
<feature type="domain" description="ATP synthase F1 complex delta/epsilon subunit N-terminal" evidence="12">
    <location>
        <begin position="4"/>
        <end position="83"/>
    </location>
</feature>
<dbReference type="CDD" id="cd12152">
    <property type="entry name" value="F1-ATPase_delta"/>
    <property type="match status" value="1"/>
</dbReference>
<dbReference type="Gene3D" id="2.60.15.10">
    <property type="entry name" value="F0F1 ATP synthase delta/epsilon subunit, N-terminal"/>
    <property type="match status" value="1"/>
</dbReference>
<comment type="similarity">
    <text evidence="2 8 9">Belongs to the ATPase epsilon chain family.</text>
</comment>
<comment type="subcellular location">
    <subcellularLocation>
        <location evidence="1 8">Cell membrane</location>
        <topology evidence="1 8">Peripheral membrane protein</topology>
    </subcellularLocation>
</comment>
<dbReference type="PANTHER" id="PTHR13822">
    <property type="entry name" value="ATP SYNTHASE DELTA/EPSILON CHAIN"/>
    <property type="match status" value="1"/>
</dbReference>
<evidence type="ECO:0000256" key="6">
    <source>
        <dbReference type="ARBA" id="ARBA00023196"/>
    </source>
</evidence>
<keyword evidence="8" id="KW-1003">Cell membrane</keyword>
<dbReference type="InterPro" id="IPR001469">
    <property type="entry name" value="ATP_synth_F1_dsu/esu"/>
</dbReference>
<dbReference type="InterPro" id="IPR020546">
    <property type="entry name" value="ATP_synth_F1_dsu/esu_N"/>
</dbReference>
<evidence type="ECO:0000313" key="14">
    <source>
        <dbReference type="Proteomes" id="UP000233414"/>
    </source>
</evidence>
<feature type="coiled-coil region" evidence="10">
    <location>
        <begin position="87"/>
        <end position="118"/>
    </location>
</feature>
<evidence type="ECO:0000256" key="4">
    <source>
        <dbReference type="ARBA" id="ARBA00023065"/>
    </source>
</evidence>
<keyword evidence="4 8" id="KW-0406">Ion transport</keyword>
<dbReference type="Pfam" id="PF00401">
    <property type="entry name" value="ATP-synt_DE"/>
    <property type="match status" value="1"/>
</dbReference>
<dbReference type="InterPro" id="IPR036794">
    <property type="entry name" value="ATP_F1_dsu/esu_C_sf"/>
</dbReference>
<evidence type="ECO:0000256" key="3">
    <source>
        <dbReference type="ARBA" id="ARBA00022448"/>
    </source>
</evidence>
<name>A0A2N1UNQ4_9BACT</name>
<evidence type="ECO:0000256" key="8">
    <source>
        <dbReference type="HAMAP-Rule" id="MF_00530"/>
    </source>
</evidence>
<dbReference type="Pfam" id="PF02823">
    <property type="entry name" value="ATP-synt_DE_N"/>
    <property type="match status" value="1"/>
</dbReference>
<accession>A0A2N1UNQ4</accession>
<evidence type="ECO:0000313" key="13">
    <source>
        <dbReference type="EMBL" id="PKL72476.1"/>
    </source>
</evidence>
<keyword evidence="8" id="KW-0375">Hydrogen ion transport</keyword>
<reference evidence="13 14" key="1">
    <citation type="journal article" date="2017" name="ISME J.">
        <title>Potential for microbial H2 and metal transformations associated with novel bacteria and archaea in deep terrestrial subsurface sediments.</title>
        <authorList>
            <person name="Hernsdorf A.W."/>
            <person name="Amano Y."/>
            <person name="Miyakawa K."/>
            <person name="Ise K."/>
            <person name="Suzuki Y."/>
            <person name="Anantharaman K."/>
            <person name="Probst A."/>
            <person name="Burstein D."/>
            <person name="Thomas B.C."/>
            <person name="Banfield J.F."/>
        </authorList>
    </citation>
    <scope>NUCLEOTIDE SEQUENCE [LARGE SCALE GENOMIC DNA]</scope>
    <source>
        <strain evidence="13">HGW-Kuenenbacteria-1</strain>
    </source>
</reference>
<evidence type="ECO:0000256" key="9">
    <source>
        <dbReference type="RuleBase" id="RU003656"/>
    </source>
</evidence>
<dbReference type="PANTHER" id="PTHR13822:SF10">
    <property type="entry name" value="ATP SYNTHASE EPSILON CHAIN, CHLOROPLASTIC"/>
    <property type="match status" value="1"/>
</dbReference>
<evidence type="ECO:0000256" key="10">
    <source>
        <dbReference type="SAM" id="Coils"/>
    </source>
</evidence>
<comment type="subunit">
    <text evidence="8 9">F-type ATPases have 2 components, CF(1) - the catalytic core - and CF(0) - the membrane proton channel. CF(1) has five subunits: alpha(3), beta(3), gamma(1), delta(1), epsilon(1). CF(0) has three main subunits: a, b and c.</text>
</comment>
<dbReference type="InterPro" id="IPR020547">
    <property type="entry name" value="ATP_synth_F1_esu_C"/>
</dbReference>
<sequence length="141" mass="15937">MLIDFEITTPSKTIFKDKIDSAIIPTKDGEITVLPNHIPLISIIVPAGELKLKKGSDEFSIMISGGFLEVQKENKIIILADTAERAEEIDEIRAEEARKKAEKLLEEKREDVEIADVKAILAQSLMRLKIAKKHQTKKKRF</sequence>
<dbReference type="EMBL" id="PGYQ01000004">
    <property type="protein sequence ID" value="PKL72476.1"/>
    <property type="molecule type" value="Genomic_DNA"/>
</dbReference>
<gene>
    <name evidence="8 13" type="primary">atpC</name>
    <name evidence="13" type="ORF">CVV26_01460</name>
</gene>
<evidence type="ECO:0000256" key="1">
    <source>
        <dbReference type="ARBA" id="ARBA00004202"/>
    </source>
</evidence>
<dbReference type="GO" id="GO:0046933">
    <property type="term" value="F:proton-transporting ATP synthase activity, rotational mechanism"/>
    <property type="evidence" value="ECO:0007669"/>
    <property type="project" value="UniProtKB-UniRule"/>
</dbReference>
<evidence type="ECO:0000256" key="7">
    <source>
        <dbReference type="ARBA" id="ARBA00023310"/>
    </source>
</evidence>
<keyword evidence="6 8" id="KW-0139">CF(1)</keyword>